<feature type="transmembrane region" description="Helical" evidence="9">
    <location>
        <begin position="367"/>
        <end position="386"/>
    </location>
</feature>
<keyword evidence="6 9" id="KW-1133">Transmembrane helix</keyword>
<comment type="similarity">
    <text evidence="2">Belongs to the monovalent cation:proton antiporter 2 (CPA2) transporter (TC 2.A.37) family.</text>
</comment>
<dbReference type="Pfam" id="PF00582">
    <property type="entry name" value="Usp"/>
    <property type="match status" value="2"/>
</dbReference>
<feature type="transmembrane region" description="Helical" evidence="9">
    <location>
        <begin position="157"/>
        <end position="182"/>
    </location>
</feature>
<name>B4W4P3_9CYAN</name>
<comment type="subcellular location">
    <subcellularLocation>
        <location evidence="1">Membrane</location>
        <topology evidence="1">Multi-pass membrane protein</topology>
    </subcellularLocation>
</comment>
<keyword evidence="8 9" id="KW-0472">Membrane</keyword>
<evidence type="ECO:0000259" key="10">
    <source>
        <dbReference type="Pfam" id="PF00582"/>
    </source>
</evidence>
<evidence type="ECO:0000256" key="1">
    <source>
        <dbReference type="ARBA" id="ARBA00004141"/>
    </source>
</evidence>
<dbReference type="GO" id="GO:0016020">
    <property type="term" value="C:membrane"/>
    <property type="evidence" value="ECO:0007669"/>
    <property type="project" value="UniProtKB-SubCell"/>
</dbReference>
<evidence type="ECO:0000256" key="2">
    <source>
        <dbReference type="ARBA" id="ARBA00005551"/>
    </source>
</evidence>
<dbReference type="AlphaFoldDB" id="B4W4P3"/>
<organism evidence="12 13">
    <name type="scientific">Coleofasciculus chthonoplastes PCC 7420</name>
    <dbReference type="NCBI Taxonomy" id="118168"/>
    <lineage>
        <taxon>Bacteria</taxon>
        <taxon>Bacillati</taxon>
        <taxon>Cyanobacteriota</taxon>
        <taxon>Cyanophyceae</taxon>
        <taxon>Coleofasciculales</taxon>
        <taxon>Coleofasciculaceae</taxon>
        <taxon>Coleofasciculus</taxon>
    </lineage>
</organism>
<accession>B4W4P3</accession>
<dbReference type="GO" id="GO:1902600">
    <property type="term" value="P:proton transmembrane transport"/>
    <property type="evidence" value="ECO:0007669"/>
    <property type="project" value="InterPro"/>
</dbReference>
<reference evidence="12 13" key="1">
    <citation type="submission" date="2008-07" db="EMBL/GenBank/DDBJ databases">
        <authorList>
            <person name="Tandeau de Marsac N."/>
            <person name="Ferriera S."/>
            <person name="Johnson J."/>
            <person name="Kravitz S."/>
            <person name="Beeson K."/>
            <person name="Sutton G."/>
            <person name="Rogers Y.-H."/>
            <person name="Friedman R."/>
            <person name="Frazier M."/>
            <person name="Venter J.C."/>
        </authorList>
    </citation>
    <scope>NUCLEOTIDE SEQUENCE [LARGE SCALE GENOMIC DNA]</scope>
    <source>
        <strain evidence="12 13">PCC 7420</strain>
    </source>
</reference>
<evidence type="ECO:0000256" key="7">
    <source>
        <dbReference type="ARBA" id="ARBA00023065"/>
    </source>
</evidence>
<dbReference type="RefSeq" id="WP_006106303.1">
    <property type="nucleotide sequence ID" value="NZ_DS989880.1"/>
</dbReference>
<feature type="domain" description="UspA" evidence="10">
    <location>
        <begin position="427"/>
        <end position="558"/>
    </location>
</feature>
<feature type="transmembrane region" description="Helical" evidence="9">
    <location>
        <begin position="37"/>
        <end position="57"/>
    </location>
</feature>
<dbReference type="GO" id="GO:0015297">
    <property type="term" value="F:antiporter activity"/>
    <property type="evidence" value="ECO:0007669"/>
    <property type="project" value="UniProtKB-KW"/>
</dbReference>
<keyword evidence="4" id="KW-0050">Antiport</keyword>
<dbReference type="Pfam" id="PF00999">
    <property type="entry name" value="Na_H_Exchanger"/>
    <property type="match status" value="1"/>
</dbReference>
<dbReference type="PANTHER" id="PTHR43562:SF4">
    <property type="entry name" value="NA(+)_H(+) ANTIPORTER NHAS5"/>
    <property type="match status" value="1"/>
</dbReference>
<keyword evidence="13" id="KW-1185">Reference proteome</keyword>
<dbReference type="SUPFAM" id="SSF52402">
    <property type="entry name" value="Adenine nucleotide alpha hydrolases-like"/>
    <property type="match status" value="2"/>
</dbReference>
<feature type="transmembrane region" description="Helical" evidence="9">
    <location>
        <begin position="278"/>
        <end position="298"/>
    </location>
</feature>
<feature type="transmembrane region" description="Helical" evidence="9">
    <location>
        <begin position="194"/>
        <end position="212"/>
    </location>
</feature>
<feature type="domain" description="Cation/H+ exchanger transmembrane" evidence="11">
    <location>
        <begin position="25"/>
        <end position="386"/>
    </location>
</feature>
<dbReference type="Gene3D" id="3.40.50.12370">
    <property type="match status" value="1"/>
</dbReference>
<dbReference type="eggNOG" id="COG0475">
    <property type="taxonomic scope" value="Bacteria"/>
</dbReference>
<feature type="domain" description="UspA" evidence="10">
    <location>
        <begin position="567"/>
        <end position="689"/>
    </location>
</feature>
<feature type="transmembrane region" description="Helical" evidence="9">
    <location>
        <begin position="224"/>
        <end position="243"/>
    </location>
</feature>
<evidence type="ECO:0000256" key="3">
    <source>
        <dbReference type="ARBA" id="ARBA00022448"/>
    </source>
</evidence>
<dbReference type="InterPro" id="IPR006016">
    <property type="entry name" value="UspA"/>
</dbReference>
<protein>
    <submittedName>
        <fullName evidence="12">Transporter, CPA2 family</fullName>
    </submittedName>
</protein>
<sequence>MNESITFLQTGLPEGPIVAFTILLLVSLTIPPLFERLGLPGLVGLLLAGVLLGSNGLQLLDADSETMKLLSDIGKIYLMFVAGLEIDLVQFRKKKHRSLVFGLMTFIVPLATSMIIGRFFGFGWNTSLLMGSLFASHTLLGYPIIQRLGLVEKEPVIVTIGATIFTDISALLVLAICVSINAGDFSVYSLFQQLVALAIYTAIVLFGFDWIGKEHFRRTGDDEGNQFLFVLLAVFLASVGAEIIQVDQIVGAFMAGLAVNDVVGNSPVKEKVEFVGSVLFIPFFFVDMGLLLDIPVFIESLTTSFWLTLAIVVGLLGSKFLAAAITKVLYRYSFNEMMVMWSLSIPQVAATLAAALVGLQVGLITDTVFNSVIVLMLITSILGPLLTGKFAPKLPLPKASPKISQSKLWWENHRFERLEEQEPAPFRIVVPVSKSQTKGYLMEMAALLARHQSGQIIPLSISPAHTYMDEPQMQVNLRQSRRLLNKALTISSEFDAEAKPILRIGNDIASGIVHTAREQDASLIVMSWRKNTGLRARLFGTIINRVFWASHCPVAVMRLLDEPVNLRKILVPAKNFSPQTIRTVRFAQLLADTHQGEVKLLHVCPAKTASSDIAAIEDEYINMLNVTGGQVKSEVQVIKADDVALAILKVAKLADMVILRSLRRRTIAGLGVSDITTQLIKELTCSLVLFGEPY</sequence>
<feature type="transmembrane region" description="Helical" evidence="9">
    <location>
        <begin position="304"/>
        <end position="326"/>
    </location>
</feature>
<evidence type="ECO:0000313" key="13">
    <source>
        <dbReference type="Proteomes" id="UP000003835"/>
    </source>
</evidence>
<feature type="transmembrane region" description="Helical" evidence="9">
    <location>
        <begin position="98"/>
        <end position="120"/>
    </location>
</feature>
<evidence type="ECO:0000259" key="11">
    <source>
        <dbReference type="Pfam" id="PF00999"/>
    </source>
</evidence>
<dbReference type="eggNOG" id="COG0589">
    <property type="taxonomic scope" value="Bacteria"/>
</dbReference>
<dbReference type="STRING" id="118168.MC7420_133"/>
<dbReference type="Proteomes" id="UP000003835">
    <property type="component" value="Unassembled WGS sequence"/>
</dbReference>
<feature type="transmembrane region" description="Helical" evidence="9">
    <location>
        <begin position="126"/>
        <end position="145"/>
    </location>
</feature>
<dbReference type="HOGENOM" id="CLU_017738_0_0_3"/>
<proteinExistence type="inferred from homology"/>
<dbReference type="InterPro" id="IPR038770">
    <property type="entry name" value="Na+/solute_symporter_sf"/>
</dbReference>
<evidence type="ECO:0000256" key="9">
    <source>
        <dbReference type="SAM" id="Phobius"/>
    </source>
</evidence>
<dbReference type="EMBL" id="DS989880">
    <property type="protein sequence ID" value="EDX70844.1"/>
    <property type="molecule type" value="Genomic_DNA"/>
</dbReference>
<feature type="transmembrane region" description="Helical" evidence="9">
    <location>
        <begin position="12"/>
        <end position="30"/>
    </location>
</feature>
<evidence type="ECO:0000313" key="12">
    <source>
        <dbReference type="EMBL" id="EDX70844.1"/>
    </source>
</evidence>
<keyword evidence="3" id="KW-0813">Transport</keyword>
<dbReference type="OrthoDB" id="9793589at2"/>
<keyword evidence="7" id="KW-0406">Ion transport</keyword>
<feature type="transmembrane region" description="Helical" evidence="9">
    <location>
        <begin position="338"/>
        <end position="361"/>
    </location>
</feature>
<dbReference type="InterPro" id="IPR006153">
    <property type="entry name" value="Cation/H_exchanger_TM"/>
</dbReference>
<evidence type="ECO:0000256" key="5">
    <source>
        <dbReference type="ARBA" id="ARBA00022692"/>
    </source>
</evidence>
<dbReference type="PANTHER" id="PTHR43562">
    <property type="entry name" value="NAPA-TYPE SODIUM/HYDROGEN ANTIPORTER"/>
    <property type="match status" value="1"/>
</dbReference>
<dbReference type="Gene3D" id="1.20.1530.20">
    <property type="match status" value="1"/>
</dbReference>
<evidence type="ECO:0000256" key="4">
    <source>
        <dbReference type="ARBA" id="ARBA00022449"/>
    </source>
</evidence>
<keyword evidence="5 9" id="KW-0812">Transmembrane</keyword>
<evidence type="ECO:0000256" key="6">
    <source>
        <dbReference type="ARBA" id="ARBA00022989"/>
    </source>
</evidence>
<evidence type="ECO:0000256" key="8">
    <source>
        <dbReference type="ARBA" id="ARBA00023136"/>
    </source>
</evidence>
<gene>
    <name evidence="12" type="ORF">MC7420_133</name>
</gene>